<protein>
    <submittedName>
        <fullName evidence="4">Acetyltransferase-like isoleucine patch superfamily enzyme</fullName>
    </submittedName>
</protein>
<dbReference type="CDD" id="cd04647">
    <property type="entry name" value="LbH_MAT_like"/>
    <property type="match status" value="1"/>
</dbReference>
<dbReference type="InterPro" id="IPR018357">
    <property type="entry name" value="Hexapep_transf_CS"/>
</dbReference>
<dbReference type="EMBL" id="SLWX01000004">
    <property type="protein sequence ID" value="TCO76747.1"/>
    <property type="molecule type" value="Genomic_DNA"/>
</dbReference>
<comment type="caution">
    <text evidence="4">The sequence shown here is derived from an EMBL/GenBank/DDBJ whole genome shotgun (WGS) entry which is preliminary data.</text>
</comment>
<dbReference type="PROSITE" id="PS00101">
    <property type="entry name" value="HEXAPEP_TRANSFERASES"/>
    <property type="match status" value="1"/>
</dbReference>
<dbReference type="SUPFAM" id="SSF51161">
    <property type="entry name" value="Trimeric LpxA-like enzymes"/>
    <property type="match status" value="1"/>
</dbReference>
<gene>
    <name evidence="4" type="ORF">EV688_104202</name>
</gene>
<accession>A0A4R2KV87</accession>
<dbReference type="Proteomes" id="UP000294980">
    <property type="component" value="Unassembled WGS sequence"/>
</dbReference>
<reference evidence="4 5" key="1">
    <citation type="submission" date="2019-03" db="EMBL/GenBank/DDBJ databases">
        <title>Genomic Encyclopedia of Type Strains, Phase IV (KMG-IV): sequencing the most valuable type-strain genomes for metagenomic binning, comparative biology and taxonomic classification.</title>
        <authorList>
            <person name="Goeker M."/>
        </authorList>
    </citation>
    <scope>NUCLEOTIDE SEQUENCE [LARGE SCALE GENOMIC DNA]</scope>
    <source>
        <strain evidence="4 5">DSM 23344</strain>
    </source>
</reference>
<evidence type="ECO:0000256" key="3">
    <source>
        <dbReference type="ARBA" id="ARBA00023315"/>
    </source>
</evidence>
<proteinExistence type="predicted"/>
<dbReference type="Gene3D" id="2.160.10.10">
    <property type="entry name" value="Hexapeptide repeat proteins"/>
    <property type="match status" value="1"/>
</dbReference>
<organism evidence="4 5">
    <name type="scientific">Chromatocurvus halotolerans</name>
    <dbReference type="NCBI Taxonomy" id="1132028"/>
    <lineage>
        <taxon>Bacteria</taxon>
        <taxon>Pseudomonadati</taxon>
        <taxon>Pseudomonadota</taxon>
        <taxon>Gammaproteobacteria</taxon>
        <taxon>Cellvibrionales</taxon>
        <taxon>Halieaceae</taxon>
        <taxon>Chromatocurvus</taxon>
    </lineage>
</organism>
<keyword evidence="2" id="KW-0677">Repeat</keyword>
<evidence type="ECO:0000256" key="2">
    <source>
        <dbReference type="ARBA" id="ARBA00022737"/>
    </source>
</evidence>
<evidence type="ECO:0000313" key="5">
    <source>
        <dbReference type="Proteomes" id="UP000294980"/>
    </source>
</evidence>
<dbReference type="InterPro" id="IPR001451">
    <property type="entry name" value="Hexapep"/>
</dbReference>
<dbReference type="InterPro" id="IPR011004">
    <property type="entry name" value="Trimer_LpxA-like_sf"/>
</dbReference>
<keyword evidence="3" id="KW-0012">Acyltransferase</keyword>
<dbReference type="Pfam" id="PF00132">
    <property type="entry name" value="Hexapep"/>
    <property type="match status" value="1"/>
</dbReference>
<evidence type="ECO:0000313" key="4">
    <source>
        <dbReference type="EMBL" id="TCO76747.1"/>
    </source>
</evidence>
<keyword evidence="5" id="KW-1185">Reference proteome</keyword>
<dbReference type="Pfam" id="PF14602">
    <property type="entry name" value="Hexapep_2"/>
    <property type="match status" value="1"/>
</dbReference>
<evidence type="ECO:0000256" key="1">
    <source>
        <dbReference type="ARBA" id="ARBA00022679"/>
    </source>
</evidence>
<keyword evidence="1 4" id="KW-0808">Transferase</keyword>
<dbReference type="GO" id="GO:0016746">
    <property type="term" value="F:acyltransferase activity"/>
    <property type="evidence" value="ECO:0007669"/>
    <property type="project" value="UniProtKB-KW"/>
</dbReference>
<name>A0A4R2KV87_9GAMM</name>
<dbReference type="InterPro" id="IPR051159">
    <property type="entry name" value="Hexapeptide_acetyltransf"/>
</dbReference>
<dbReference type="PANTHER" id="PTHR23416">
    <property type="entry name" value="SIALIC ACID SYNTHASE-RELATED"/>
    <property type="match status" value="1"/>
</dbReference>
<dbReference type="AlphaFoldDB" id="A0A4R2KV87"/>
<sequence>MGFLRCDMETRGVGLVAALATGDHSGMRDDLRPYWVKKTHLRLRKAYSDYFLRPECASLGAHATFMKPWYVTISGPNIHIGECFTAIAEPMHRVEIGVWGREPGAGRVQIGDCVLMSPGSRISASDEIEIGDGSMLANGSYITDSDWHGIYDRTARDDRVTPVRLGRNVWLGDHATVLKGVTIGDNAVIGARSVVARDVPANVIVAGNPARVVRELDPERALRTRMDYFADPQGMAAFFDAVDREVLAQNSLLRWLVSVVYPRSRMR</sequence>